<dbReference type="InterPro" id="IPR011701">
    <property type="entry name" value="MFS"/>
</dbReference>
<evidence type="ECO:0000256" key="4">
    <source>
        <dbReference type="ARBA" id="ARBA00022989"/>
    </source>
</evidence>
<evidence type="ECO:0000256" key="6">
    <source>
        <dbReference type="SAM" id="Phobius"/>
    </source>
</evidence>
<comment type="subcellular location">
    <subcellularLocation>
        <location evidence="1">Membrane</location>
        <topology evidence="1">Multi-pass membrane protein</topology>
    </subcellularLocation>
</comment>
<feature type="transmembrane region" description="Helical" evidence="6">
    <location>
        <begin position="447"/>
        <end position="467"/>
    </location>
</feature>
<dbReference type="Pfam" id="PF07690">
    <property type="entry name" value="MFS_1"/>
    <property type="match status" value="1"/>
</dbReference>
<evidence type="ECO:0000256" key="5">
    <source>
        <dbReference type="ARBA" id="ARBA00023136"/>
    </source>
</evidence>
<protein>
    <submittedName>
        <fullName evidence="8">Major facilitator superfamily domain-containing protein</fullName>
    </submittedName>
</protein>
<evidence type="ECO:0000256" key="1">
    <source>
        <dbReference type="ARBA" id="ARBA00004141"/>
    </source>
</evidence>
<name>A0A9P8V1J9_9PEZI</name>
<evidence type="ECO:0000313" key="8">
    <source>
        <dbReference type="EMBL" id="KAH6663933.1"/>
    </source>
</evidence>
<dbReference type="AlphaFoldDB" id="A0A9P8V1J9"/>
<dbReference type="InterPro" id="IPR020846">
    <property type="entry name" value="MFS_dom"/>
</dbReference>
<comment type="caution">
    <text evidence="8">The sequence shown here is derived from an EMBL/GenBank/DDBJ whole genome shotgun (WGS) entry which is preliminary data.</text>
</comment>
<proteinExistence type="predicted"/>
<evidence type="ECO:0000313" key="9">
    <source>
        <dbReference type="Proteomes" id="UP000770015"/>
    </source>
</evidence>
<dbReference type="GO" id="GO:0022857">
    <property type="term" value="F:transmembrane transporter activity"/>
    <property type="evidence" value="ECO:0007669"/>
    <property type="project" value="InterPro"/>
</dbReference>
<evidence type="ECO:0000256" key="3">
    <source>
        <dbReference type="ARBA" id="ARBA00022692"/>
    </source>
</evidence>
<feature type="transmembrane region" description="Helical" evidence="6">
    <location>
        <begin position="176"/>
        <end position="195"/>
    </location>
</feature>
<reference evidence="8" key="1">
    <citation type="journal article" date="2021" name="Nat. Commun.">
        <title>Genetic determinants of endophytism in the Arabidopsis root mycobiome.</title>
        <authorList>
            <person name="Mesny F."/>
            <person name="Miyauchi S."/>
            <person name="Thiergart T."/>
            <person name="Pickel B."/>
            <person name="Atanasova L."/>
            <person name="Karlsson M."/>
            <person name="Huettel B."/>
            <person name="Barry K.W."/>
            <person name="Haridas S."/>
            <person name="Chen C."/>
            <person name="Bauer D."/>
            <person name="Andreopoulos W."/>
            <person name="Pangilinan J."/>
            <person name="LaButti K."/>
            <person name="Riley R."/>
            <person name="Lipzen A."/>
            <person name="Clum A."/>
            <person name="Drula E."/>
            <person name="Henrissat B."/>
            <person name="Kohler A."/>
            <person name="Grigoriev I.V."/>
            <person name="Martin F.M."/>
            <person name="Hacquard S."/>
        </authorList>
    </citation>
    <scope>NUCLEOTIDE SEQUENCE</scope>
    <source>
        <strain evidence="8">MPI-SDFR-AT-0117</strain>
    </source>
</reference>
<dbReference type="InterPro" id="IPR036259">
    <property type="entry name" value="MFS_trans_sf"/>
</dbReference>
<dbReference type="EMBL" id="JAGSXJ010000041">
    <property type="protein sequence ID" value="KAH6663933.1"/>
    <property type="molecule type" value="Genomic_DNA"/>
</dbReference>
<organism evidence="8 9">
    <name type="scientific">Plectosphaerella plurivora</name>
    <dbReference type="NCBI Taxonomy" id="936078"/>
    <lineage>
        <taxon>Eukaryota</taxon>
        <taxon>Fungi</taxon>
        <taxon>Dikarya</taxon>
        <taxon>Ascomycota</taxon>
        <taxon>Pezizomycotina</taxon>
        <taxon>Sordariomycetes</taxon>
        <taxon>Hypocreomycetidae</taxon>
        <taxon>Glomerellales</taxon>
        <taxon>Plectosphaerellaceae</taxon>
        <taxon>Plectosphaerella</taxon>
    </lineage>
</organism>
<dbReference type="PROSITE" id="PS50850">
    <property type="entry name" value="MFS"/>
    <property type="match status" value="1"/>
</dbReference>
<dbReference type="PANTHER" id="PTHR43791">
    <property type="entry name" value="PERMEASE-RELATED"/>
    <property type="match status" value="1"/>
</dbReference>
<keyword evidence="3 6" id="KW-0812">Transmembrane</keyword>
<feature type="transmembrane region" description="Helical" evidence="6">
    <location>
        <begin position="358"/>
        <end position="376"/>
    </location>
</feature>
<evidence type="ECO:0000259" key="7">
    <source>
        <dbReference type="PROSITE" id="PS50850"/>
    </source>
</evidence>
<dbReference type="FunFam" id="1.20.1250.20:FF:000247">
    <property type="entry name" value="MFS general substrate transporter"/>
    <property type="match status" value="1"/>
</dbReference>
<dbReference type="SUPFAM" id="SSF103473">
    <property type="entry name" value="MFS general substrate transporter"/>
    <property type="match status" value="1"/>
</dbReference>
<gene>
    <name evidence="8" type="ORF">F5X68DRAFT_265922</name>
</gene>
<feature type="transmembrane region" description="Helical" evidence="6">
    <location>
        <begin position="321"/>
        <end position="338"/>
    </location>
</feature>
<keyword evidence="4 6" id="KW-1133">Transmembrane helix</keyword>
<keyword evidence="2" id="KW-0813">Transport</keyword>
<dbReference type="Gene3D" id="1.20.1250.20">
    <property type="entry name" value="MFS general substrate transporter like domains"/>
    <property type="match status" value="2"/>
</dbReference>
<sequence length="543" mass="61463">MSVLEVWKWSEDIESTALPAAGRSNSNTSLKNPEAVVGRENLYNAVPPDEKYEGRHRWDPLAEWTPAEERQVVRKTDLRLMTWLCVMFFGLQLDRGNLSNALADDFLTDMGINGDHYNNGTTIQLVAFLTAEFPVQFLAKRYGFRLVLPSMMFAWGMVSAFQAWMTTVAGFYVTRALIGFCEGGFIPSAILYATYFYTSKELAVRLAVFWSTLNVARVLSALLAAGILKMRGVGGHPGWFWLFLLEGILTVLLAFISFIYLPAAPTDTKNWIWGNKSWYTERQEVIMTNRILRDDPAKGLTTLKQPLTWQDVKATWSDSSLWGLFFIGLVAYIPASPVQGYLTLTLRRIGFSTFDSNMLTIPSAALQIVTMLALAWSSDHFNERTIHCIVGEFWILPLLIALRTLPDGGREWGRFTLITLISGYPYFHPIVTSWISENTFDVRKRALAAATYNVIVQVGSLISSQIYRNYDRPYYKQGNTVLIAVCALSLVVFIVQRQVLVRKNKKKAAAWDAMSAEDQLAYQHDVASREGEGNKRLDFRFAY</sequence>
<feature type="transmembrane region" description="Helical" evidence="6">
    <location>
        <begin position="479"/>
        <end position="496"/>
    </location>
</feature>
<dbReference type="PANTHER" id="PTHR43791:SF60">
    <property type="entry name" value="TRANSPORTER, PUTATIVE (AFU_ORTHOLOGUE AFUA_1G17160)-RELATED"/>
    <property type="match status" value="1"/>
</dbReference>
<feature type="transmembrane region" description="Helical" evidence="6">
    <location>
        <begin position="388"/>
        <end position="406"/>
    </location>
</feature>
<feature type="transmembrane region" description="Helical" evidence="6">
    <location>
        <begin position="207"/>
        <end position="227"/>
    </location>
</feature>
<dbReference type="Proteomes" id="UP000770015">
    <property type="component" value="Unassembled WGS sequence"/>
</dbReference>
<evidence type="ECO:0000256" key="2">
    <source>
        <dbReference type="ARBA" id="ARBA00022448"/>
    </source>
</evidence>
<feature type="domain" description="Major facilitator superfamily (MFS) profile" evidence="7">
    <location>
        <begin position="80"/>
        <end position="504"/>
    </location>
</feature>
<dbReference type="GO" id="GO:0016020">
    <property type="term" value="C:membrane"/>
    <property type="evidence" value="ECO:0007669"/>
    <property type="project" value="UniProtKB-SubCell"/>
</dbReference>
<keyword evidence="9" id="KW-1185">Reference proteome</keyword>
<dbReference type="OrthoDB" id="1935484at2759"/>
<feature type="transmembrane region" description="Helical" evidence="6">
    <location>
        <begin position="239"/>
        <end position="261"/>
    </location>
</feature>
<keyword evidence="5 6" id="KW-0472">Membrane</keyword>
<feature type="transmembrane region" description="Helical" evidence="6">
    <location>
        <begin position="146"/>
        <end position="164"/>
    </location>
</feature>
<accession>A0A9P8V1J9</accession>
<feature type="transmembrane region" description="Helical" evidence="6">
    <location>
        <begin position="412"/>
        <end position="435"/>
    </location>
</feature>
<dbReference type="FunFam" id="1.20.1250.20:FF:000106">
    <property type="entry name" value="MFS transporter, putative"/>
    <property type="match status" value="1"/>
</dbReference>